<dbReference type="RefSeq" id="WP_212698265.1">
    <property type="nucleotide sequence ID" value="NZ_CP058649.1"/>
</dbReference>
<reference evidence="1" key="1">
    <citation type="submission" date="2020-07" db="EMBL/GenBank/DDBJ databases">
        <title>Vallitalea pronyensis genome.</title>
        <authorList>
            <person name="Postec A."/>
        </authorList>
    </citation>
    <scope>NUCLEOTIDE SEQUENCE</scope>
    <source>
        <strain evidence="1">FatNI3</strain>
    </source>
</reference>
<proteinExistence type="predicted"/>
<dbReference type="EMBL" id="CP058649">
    <property type="protein sequence ID" value="QUI22770.1"/>
    <property type="molecule type" value="Genomic_DNA"/>
</dbReference>
<protein>
    <submittedName>
        <fullName evidence="1">WYL domain-containing protein</fullName>
    </submittedName>
</protein>
<dbReference type="AlphaFoldDB" id="A0A8J8MJE1"/>
<evidence type="ECO:0000313" key="1">
    <source>
        <dbReference type="EMBL" id="QUI22770.1"/>
    </source>
</evidence>
<gene>
    <name evidence="1" type="ORF">HZI73_10925</name>
</gene>
<accession>A0A8J8MJE1</accession>
<organism evidence="1 2">
    <name type="scientific">Vallitalea pronyensis</name>
    <dbReference type="NCBI Taxonomy" id="1348613"/>
    <lineage>
        <taxon>Bacteria</taxon>
        <taxon>Bacillati</taxon>
        <taxon>Bacillota</taxon>
        <taxon>Clostridia</taxon>
        <taxon>Lachnospirales</taxon>
        <taxon>Vallitaleaceae</taxon>
        <taxon>Vallitalea</taxon>
    </lineage>
</organism>
<evidence type="ECO:0000313" key="2">
    <source>
        <dbReference type="Proteomes" id="UP000683246"/>
    </source>
</evidence>
<keyword evidence="2" id="KW-1185">Reference proteome</keyword>
<dbReference type="Proteomes" id="UP000683246">
    <property type="component" value="Chromosome"/>
</dbReference>
<sequence length="333" mass="39207">MMDLFSEVHGLYYQMIQDILQKAHKQPLTKQQVCGLLQEKGFQETFYNLAPRLLEETMDSYHLLIQHHKGYQSILDAEPITLMTHLEKMWLKSMLSDKRINLFFDSQDMASLETALEDTETLYDDDSIITVGQANDGDPFSDGLYREHFQKICYGITHKKLLQITYLNAKGVTKWSSYAPHRLEYSIKDDKFRLNAVQINQDKLLYFSKINVARILQVTIMEDATYPTDMDTFISSHKKKEPIEMVLTNERQGFERCFIHLSNYERNTEYDDETGTCRIKLYYYDVDEPELIILLLSYGPVLKVLGPPSFKAKMQERILRQKELFLHHNQWND</sequence>
<dbReference type="KEGG" id="vpy:HZI73_10925"/>
<name>A0A8J8MJE1_9FIRM</name>